<gene>
    <name evidence="2" type="ORF">PHYSODRAFT_451895</name>
</gene>
<evidence type="ECO:0000313" key="2">
    <source>
        <dbReference type="EMBL" id="EGZ21043.1"/>
    </source>
</evidence>
<dbReference type="RefSeq" id="XP_009523760.1">
    <property type="nucleotide sequence ID" value="XM_009525465.1"/>
</dbReference>
<feature type="non-terminal residue" evidence="2">
    <location>
        <position position="1"/>
    </location>
</feature>
<dbReference type="GeneID" id="20652963"/>
<keyword evidence="3" id="KW-1185">Reference proteome</keyword>
<feature type="region of interest" description="Disordered" evidence="1">
    <location>
        <begin position="126"/>
        <end position="146"/>
    </location>
</feature>
<organism evidence="2 3">
    <name type="scientific">Phytophthora sojae (strain P6497)</name>
    <name type="common">Soybean stem and root rot agent</name>
    <name type="synonym">Phytophthora megasperma f. sp. glycines</name>
    <dbReference type="NCBI Taxonomy" id="1094619"/>
    <lineage>
        <taxon>Eukaryota</taxon>
        <taxon>Sar</taxon>
        <taxon>Stramenopiles</taxon>
        <taxon>Oomycota</taxon>
        <taxon>Peronosporomycetes</taxon>
        <taxon>Peronosporales</taxon>
        <taxon>Peronosporaceae</taxon>
        <taxon>Phytophthora</taxon>
    </lineage>
</organism>
<dbReference type="InParanoid" id="G4Z7K3"/>
<protein>
    <recommendedName>
        <fullName evidence="4">DDE-1 domain-containing protein</fullName>
    </recommendedName>
</protein>
<dbReference type="KEGG" id="psoj:PHYSODRAFT_451895"/>
<dbReference type="EMBL" id="JH159153">
    <property type="protein sequence ID" value="EGZ21043.1"/>
    <property type="molecule type" value="Genomic_DNA"/>
</dbReference>
<proteinExistence type="predicted"/>
<feature type="non-terminal residue" evidence="2">
    <location>
        <position position="146"/>
    </location>
</feature>
<dbReference type="AlphaFoldDB" id="G4Z7K3"/>
<evidence type="ECO:0000256" key="1">
    <source>
        <dbReference type="SAM" id="MobiDB-lite"/>
    </source>
</evidence>
<evidence type="ECO:0008006" key="4">
    <source>
        <dbReference type="Google" id="ProtNLM"/>
    </source>
</evidence>
<accession>G4Z7K3</accession>
<reference evidence="2 3" key="1">
    <citation type="journal article" date="2006" name="Science">
        <title>Phytophthora genome sequences uncover evolutionary origins and mechanisms of pathogenesis.</title>
        <authorList>
            <person name="Tyler B.M."/>
            <person name="Tripathy S."/>
            <person name="Zhang X."/>
            <person name="Dehal P."/>
            <person name="Jiang R.H."/>
            <person name="Aerts A."/>
            <person name="Arredondo F.D."/>
            <person name="Baxter L."/>
            <person name="Bensasson D."/>
            <person name="Beynon J.L."/>
            <person name="Chapman J."/>
            <person name="Damasceno C.M."/>
            <person name="Dorrance A.E."/>
            <person name="Dou D."/>
            <person name="Dickerman A.W."/>
            <person name="Dubchak I.L."/>
            <person name="Garbelotto M."/>
            <person name="Gijzen M."/>
            <person name="Gordon S.G."/>
            <person name="Govers F."/>
            <person name="Grunwald N.J."/>
            <person name="Huang W."/>
            <person name="Ivors K.L."/>
            <person name="Jones R.W."/>
            <person name="Kamoun S."/>
            <person name="Krampis K."/>
            <person name="Lamour K.H."/>
            <person name="Lee M.K."/>
            <person name="McDonald W.H."/>
            <person name="Medina M."/>
            <person name="Meijer H.J."/>
            <person name="Nordberg E.K."/>
            <person name="Maclean D.J."/>
            <person name="Ospina-Giraldo M.D."/>
            <person name="Morris P.F."/>
            <person name="Phuntumart V."/>
            <person name="Putnam N.H."/>
            <person name="Rash S."/>
            <person name="Rose J.K."/>
            <person name="Sakihama Y."/>
            <person name="Salamov A.A."/>
            <person name="Savidor A."/>
            <person name="Scheuring C.F."/>
            <person name="Smith B.M."/>
            <person name="Sobral B.W."/>
            <person name="Terry A."/>
            <person name="Torto-Alalibo T.A."/>
            <person name="Win J."/>
            <person name="Xu Z."/>
            <person name="Zhang H."/>
            <person name="Grigoriev I.V."/>
            <person name="Rokhsar D.S."/>
            <person name="Boore J.L."/>
        </authorList>
    </citation>
    <scope>NUCLEOTIDE SEQUENCE [LARGE SCALE GENOMIC DNA]</scope>
    <source>
        <strain evidence="2 3">P6497</strain>
    </source>
</reference>
<dbReference type="STRING" id="1094619.G4Z7K3"/>
<evidence type="ECO:0000313" key="3">
    <source>
        <dbReference type="Proteomes" id="UP000002640"/>
    </source>
</evidence>
<dbReference type="Proteomes" id="UP000002640">
    <property type="component" value="Unassembled WGS sequence"/>
</dbReference>
<sequence length="146" mass="16271">ILVCLPPNGTHLLQPLDVAVFSPFKISIKQLLDKMLPSIGDGSVDKQTVLGVAALAWNYTCLGSNLVAGFKSCGIFPLSRVSMHAKLENFEHNGLSEPLREEAWVQVVDIVKREILILPVRPSKKQTKRRRKNTGGRILTRKMLEE</sequence>
<name>G4Z7K3_PHYSP</name>